<dbReference type="EC" id="3.4.-.-" evidence="8"/>
<evidence type="ECO:0000256" key="6">
    <source>
        <dbReference type="ARBA" id="ARBA00023125"/>
    </source>
</evidence>
<evidence type="ECO:0000256" key="2">
    <source>
        <dbReference type="ARBA" id="ARBA00022670"/>
    </source>
</evidence>
<evidence type="ECO:0000256" key="5">
    <source>
        <dbReference type="ARBA" id="ARBA00023124"/>
    </source>
</evidence>
<keyword evidence="10" id="KW-1185">Reference proteome</keyword>
<dbReference type="RefSeq" id="WP_178200529.1">
    <property type="nucleotide sequence ID" value="NZ_JANGCH010000002.1"/>
</dbReference>
<dbReference type="SUPFAM" id="SSF143081">
    <property type="entry name" value="BB1717-like"/>
    <property type="match status" value="1"/>
</dbReference>
<keyword evidence="5" id="KW-0190">Covalent protein-DNA linkage</keyword>
<evidence type="ECO:0000256" key="1">
    <source>
        <dbReference type="ARBA" id="ARBA00008136"/>
    </source>
</evidence>
<sequence>MCGRFQFHFENREQKEWLKAYYPEMDSFHFLEGERFPSQSALLFVLEQNKVVPKLLKWGFQGERGNRLINARAETLHQRPTFQRWLENRCVIVTNGFYEWRKEGKRKVKYHIGKKDRYLYLAGLYNDAQEFVIITCAAYGEMADYHDRCPLVLTRDQMIVYLKLGTLPDCEQCFTYTKCQSDQ</sequence>
<gene>
    <name evidence="9" type="ORF">NE663_02490</name>
</gene>
<dbReference type="PANTHER" id="PTHR13604">
    <property type="entry name" value="DC12-RELATED"/>
    <property type="match status" value="1"/>
</dbReference>
<keyword evidence="7" id="KW-0456">Lyase</keyword>
<evidence type="ECO:0000256" key="7">
    <source>
        <dbReference type="ARBA" id="ARBA00023239"/>
    </source>
</evidence>
<evidence type="ECO:0000256" key="8">
    <source>
        <dbReference type="RuleBase" id="RU364100"/>
    </source>
</evidence>
<comment type="caution">
    <text evidence="9">The sequence shown here is derived from an EMBL/GenBank/DDBJ whole genome shotgun (WGS) entry which is preliminary data.</text>
</comment>
<dbReference type="Gene3D" id="3.90.1680.10">
    <property type="entry name" value="SOS response associated peptidase-like"/>
    <property type="match status" value="1"/>
</dbReference>
<organism evidence="9 10">
    <name type="scientific">Massilicoli timonensis</name>
    <dbReference type="NCBI Taxonomy" id="2015901"/>
    <lineage>
        <taxon>Bacteria</taxon>
        <taxon>Bacillati</taxon>
        <taxon>Bacillota</taxon>
        <taxon>Erysipelotrichia</taxon>
        <taxon>Erysipelotrichales</taxon>
        <taxon>Erysipelotrichaceae</taxon>
        <taxon>Massilicoli</taxon>
    </lineage>
</organism>
<protein>
    <recommendedName>
        <fullName evidence="8">Abasic site processing protein</fullName>
        <ecNumber evidence="8">3.4.-.-</ecNumber>
    </recommendedName>
</protein>
<keyword evidence="6" id="KW-0238">DNA-binding</keyword>
<dbReference type="Proteomes" id="UP001524435">
    <property type="component" value="Unassembled WGS sequence"/>
</dbReference>
<comment type="similarity">
    <text evidence="1 8">Belongs to the SOS response-associated peptidase family.</text>
</comment>
<dbReference type="InterPro" id="IPR003738">
    <property type="entry name" value="SRAP"/>
</dbReference>
<keyword evidence="3" id="KW-0227">DNA damage</keyword>
<dbReference type="InterPro" id="IPR036590">
    <property type="entry name" value="SRAP-like"/>
</dbReference>
<evidence type="ECO:0000256" key="4">
    <source>
        <dbReference type="ARBA" id="ARBA00022801"/>
    </source>
</evidence>
<reference evidence="9 10" key="1">
    <citation type="submission" date="2022-06" db="EMBL/GenBank/DDBJ databases">
        <title>Isolation of gut microbiota from human fecal samples.</title>
        <authorList>
            <person name="Pamer E.G."/>
            <person name="Barat B."/>
            <person name="Waligurski E."/>
            <person name="Medina S."/>
            <person name="Paddock L."/>
            <person name="Mostad J."/>
        </authorList>
    </citation>
    <scope>NUCLEOTIDE SEQUENCE [LARGE SCALE GENOMIC DNA]</scope>
    <source>
        <strain evidence="9 10">DFI.6.1</strain>
    </source>
</reference>
<accession>A0ABT1SIU9</accession>
<proteinExistence type="inferred from homology"/>
<dbReference type="PANTHER" id="PTHR13604:SF0">
    <property type="entry name" value="ABASIC SITE PROCESSING PROTEIN HMCES"/>
    <property type="match status" value="1"/>
</dbReference>
<evidence type="ECO:0000313" key="9">
    <source>
        <dbReference type="EMBL" id="MCQ5121130.1"/>
    </source>
</evidence>
<keyword evidence="2 8" id="KW-0645">Protease</keyword>
<keyword evidence="4 8" id="KW-0378">Hydrolase</keyword>
<name>A0ABT1SIU9_9FIRM</name>
<evidence type="ECO:0000313" key="10">
    <source>
        <dbReference type="Proteomes" id="UP001524435"/>
    </source>
</evidence>
<evidence type="ECO:0000256" key="3">
    <source>
        <dbReference type="ARBA" id="ARBA00022763"/>
    </source>
</evidence>
<dbReference type="EMBL" id="JANGCH010000002">
    <property type="protein sequence ID" value="MCQ5121130.1"/>
    <property type="molecule type" value="Genomic_DNA"/>
</dbReference>
<dbReference type="Pfam" id="PF02586">
    <property type="entry name" value="SRAP"/>
    <property type="match status" value="1"/>
</dbReference>